<dbReference type="AlphaFoldDB" id="A0A0J9XC08"/>
<reference evidence="2" key="1">
    <citation type="submission" date="2014-03" db="EMBL/GenBank/DDBJ databases">
        <authorList>
            <person name="Casaregola S."/>
        </authorList>
    </citation>
    <scope>NUCLEOTIDE SEQUENCE [LARGE SCALE GENOMIC DNA]</scope>
    <source>
        <strain evidence="2">CLIB 918</strain>
    </source>
</reference>
<evidence type="ECO:0000313" key="3">
    <source>
        <dbReference type="Proteomes" id="UP000242525"/>
    </source>
</evidence>
<protein>
    <submittedName>
        <fullName evidence="2">Uncharacterized protein</fullName>
    </submittedName>
</protein>
<name>A0A0J9XC08_GEOCN</name>
<proteinExistence type="predicted"/>
<gene>
    <name evidence="2" type="ORF">BN980_GECA08s03706g</name>
</gene>
<dbReference type="EMBL" id="CCBN010000008">
    <property type="protein sequence ID" value="CDO54722.1"/>
    <property type="molecule type" value="Genomic_DNA"/>
</dbReference>
<accession>A0A0J9XC08</accession>
<evidence type="ECO:0000313" key="2">
    <source>
        <dbReference type="EMBL" id="CDO54722.1"/>
    </source>
</evidence>
<sequence length="310" mass="35286">MNTAAARLSDLSPSNQENVPKEFHPAAWRRQHVSPELNDQTPQELCEFIPCDDRDYIDEFRSLNNELHKSASLVSSVIKVMKHNSNYPSVVSLGNEIPIWYPQKTGPAMPAPDTAVWLSYMPSTAGGQGPCAPDLTRENNPQSFMILPHIQDFTIAIGDNESVTNNSSRRNYNCDSPLEEPCFIFHNNHAVPPNSAALSKFTSDVIQTSVSEPVKNTQRPQHPWQRLKSRRHRHKHRLHITNYLREIFFRRIGSSISRSTSDETLEDFDKVEDTGSRKSPWAHARNMAFWDYMFPQKPLNVSSSSRVTTS</sequence>
<evidence type="ECO:0000256" key="1">
    <source>
        <dbReference type="SAM" id="MobiDB-lite"/>
    </source>
</evidence>
<keyword evidence="3" id="KW-1185">Reference proteome</keyword>
<comment type="caution">
    <text evidence="2">The sequence shown here is derived from an EMBL/GenBank/DDBJ whole genome shotgun (WGS) entry which is preliminary data.</text>
</comment>
<feature type="region of interest" description="Disordered" evidence="1">
    <location>
        <begin position="212"/>
        <end position="232"/>
    </location>
</feature>
<organism evidence="2 3">
    <name type="scientific">Geotrichum candidum</name>
    <name type="common">Oospora lactis</name>
    <name type="synonym">Dipodascus geotrichum</name>
    <dbReference type="NCBI Taxonomy" id="1173061"/>
    <lineage>
        <taxon>Eukaryota</taxon>
        <taxon>Fungi</taxon>
        <taxon>Dikarya</taxon>
        <taxon>Ascomycota</taxon>
        <taxon>Saccharomycotina</taxon>
        <taxon>Dipodascomycetes</taxon>
        <taxon>Dipodascales</taxon>
        <taxon>Dipodascaceae</taxon>
        <taxon>Geotrichum</taxon>
    </lineage>
</organism>
<dbReference type="Proteomes" id="UP000242525">
    <property type="component" value="Unassembled WGS sequence"/>
</dbReference>